<proteinExistence type="predicted"/>
<dbReference type="Pfam" id="PF12760">
    <property type="entry name" value="Zn_ribbon_IS1595"/>
    <property type="match status" value="1"/>
</dbReference>
<dbReference type="PANTHER" id="PTHR47163">
    <property type="entry name" value="DDE_TNP_IS1595 DOMAIN-CONTAINING PROTEIN"/>
    <property type="match status" value="1"/>
</dbReference>
<dbReference type="PANTHER" id="PTHR47163:SF2">
    <property type="entry name" value="SI:DKEY-17M8.2"/>
    <property type="match status" value="1"/>
</dbReference>
<evidence type="ECO:0000313" key="3">
    <source>
        <dbReference type="Proteomes" id="UP000294702"/>
    </source>
</evidence>
<dbReference type="EMBL" id="SMFT01000001">
    <property type="protein sequence ID" value="TCK01817.1"/>
    <property type="molecule type" value="Genomic_DNA"/>
</dbReference>
<evidence type="ECO:0000259" key="1">
    <source>
        <dbReference type="SMART" id="SM01126"/>
    </source>
</evidence>
<protein>
    <submittedName>
        <fullName evidence="2">Transposase-like zinc ribbon protein</fullName>
    </submittedName>
</protein>
<dbReference type="InterPro" id="IPR024442">
    <property type="entry name" value="Transposase_Zn_ribbon"/>
</dbReference>
<gene>
    <name evidence="2" type="ORF">EV694_0451</name>
</gene>
<organism evidence="2 3">
    <name type="scientific">Volucribacter psittacicida</name>
    <dbReference type="NCBI Taxonomy" id="203482"/>
    <lineage>
        <taxon>Bacteria</taxon>
        <taxon>Pseudomonadati</taxon>
        <taxon>Pseudomonadota</taxon>
        <taxon>Gammaproteobacteria</taxon>
        <taxon>Pasteurellales</taxon>
        <taxon>Pasteurellaceae</taxon>
        <taxon>Volucribacter</taxon>
    </lineage>
</organism>
<reference evidence="2 3" key="1">
    <citation type="submission" date="2019-03" db="EMBL/GenBank/DDBJ databases">
        <title>Genomic Encyclopedia of Type Strains, Phase IV (KMG-IV): sequencing the most valuable type-strain genomes for metagenomic binning, comparative biology and taxonomic classification.</title>
        <authorList>
            <person name="Goeker M."/>
        </authorList>
    </citation>
    <scope>NUCLEOTIDE SEQUENCE [LARGE SCALE GENOMIC DNA]</scope>
    <source>
        <strain evidence="2 3">DSM 15534</strain>
    </source>
</reference>
<dbReference type="Proteomes" id="UP000294702">
    <property type="component" value="Unassembled WGS sequence"/>
</dbReference>
<dbReference type="RefSeq" id="WP_132688606.1">
    <property type="nucleotide sequence ID" value="NZ_SMFT01000001.1"/>
</dbReference>
<dbReference type="OrthoDB" id="5365332at2"/>
<dbReference type="NCBIfam" id="NF033547">
    <property type="entry name" value="transpos_IS1595"/>
    <property type="match status" value="1"/>
</dbReference>
<accession>A0A4R1G163</accession>
<evidence type="ECO:0000313" key="2">
    <source>
        <dbReference type="EMBL" id="TCK01817.1"/>
    </source>
</evidence>
<name>A0A4R1G163_9PAST</name>
<dbReference type="InterPro" id="IPR053164">
    <property type="entry name" value="IS1016-like_transposase"/>
</dbReference>
<dbReference type="InterPro" id="IPR024445">
    <property type="entry name" value="Tnp_ISXO2-like"/>
</dbReference>
<sequence>MAQHFLLSTKARHLFIQVGSLSDNDILLRLKTARWGNPTNVNDVKCPRCNTKHEAYFLKSRQQWQCKHCCYRFSITAGTIFQGTKLSLRKIILAIFYFATESKGLSAIALSHKLSVQYKTAWVLLHKFRESLNKTKDLAPLKGEVHIDGAYINYYIRPKNFRHKRIDRRKKRYQRTDKSYVLVFRQRAANQAIIKGADRSIVALVKEENTQDILNLTQRLVKPNSKIYADENPAYDDLAFHYDLWRVNHSQTYCSIDCITNNLAESFFARLRRAITGIYHKMSNKYLMRYANEIAWREDNRRKSVKEKFERLLTCCLNTLPSREFTGYWQGNKKGDAVFGLASLTASNDRHYLKIA</sequence>
<keyword evidence="3" id="KW-1185">Reference proteome</keyword>
<dbReference type="SMART" id="SM01126">
    <property type="entry name" value="DDE_Tnp_IS1595"/>
    <property type="match status" value="1"/>
</dbReference>
<dbReference type="Pfam" id="PF12762">
    <property type="entry name" value="DDE_Tnp_IS1595"/>
    <property type="match status" value="1"/>
</dbReference>
<dbReference type="AlphaFoldDB" id="A0A4R1G163"/>
<feature type="domain" description="ISXO2-like transposase" evidence="1">
    <location>
        <begin position="140"/>
        <end position="299"/>
    </location>
</feature>
<comment type="caution">
    <text evidence="2">The sequence shown here is derived from an EMBL/GenBank/DDBJ whole genome shotgun (WGS) entry which is preliminary data.</text>
</comment>